<keyword evidence="4 7" id="KW-0812">Transmembrane</keyword>
<comment type="subcellular location">
    <subcellularLocation>
        <location evidence="1 7">Cell outer membrane</location>
        <topology evidence="1 7">Multi-pass membrane protein</topology>
    </subcellularLocation>
</comment>
<evidence type="ECO:0000256" key="1">
    <source>
        <dbReference type="ARBA" id="ARBA00004571"/>
    </source>
</evidence>
<keyword evidence="2 7" id="KW-0813">Transport</keyword>
<dbReference type="SUPFAM" id="SSF56935">
    <property type="entry name" value="Porins"/>
    <property type="match status" value="1"/>
</dbReference>
<sequence>MKLSIYLFIITLFQVQANTYSQNTKITLDLENVTIENVLRKIESLTEFKILYNDKEVDYKRRIDAKFNKQKISKILKDIFSNTPIVFDVFEKQIILKHSLEKEVLQPPIVNTTKLLLQQNTVSGNVKDQFGSPLPGVNIIQAGTTNGTQTDFDGNYSISIEKGAVLQFSYIGMISQNITVGDGTTINVVLLESQEALDEIVVTALGIKREKKALGYSVTELKGDEFNDNKDSNVLNSFQGKVAGVQINTTSNGIGSSSRVVIRGNSSFTGNNQPLYVVDGIPIRSSSSTVSFSDEFGSNGSDAGNDHAANINPEDIASVSVLKGPSAAALYGSRAANGVIVITTKKGSSERGLGITINSNTTFEDAYVFPRFQNEFGGGRVGEISGKVWNLDPALAYVDNNGIEIQRLDDDKNWGARLNGQTYRQWDSQYTLGTYSPNPNFAKNFYNTGVNITNSIAIDGGNETTQVRASFTNVDEQGIVPESTQKRNTVTLRLSSKIADKLTLDGRITYVNQKVHNRTTAGGLSSIPWVINHSQRNLTNEFLADFLNPEYNPTTWPPANISAFVLGVERRDPLNPFRQGLFESLGPKTPWNGNPYWLVKNYTNDDERHNYTGFVSLKYDIMDGLSAMARIGLDQSALFSNRKNRAGSRIDFLGSYSESTRFNSDLNADFLLAYNKNISDDVSVALNVGGNHFKTTSRSTSASGSQFIIPDFFAINNFKEISDGNLSRSRLDVNSLYFSGQIGYKNYAFLDVTGRNDWSSSLPAANRSFFYPSVAGSLVFSEALQLNKDVLSFGKLRASWAEVGNGTDPYRLVSGVSDNRFGSLLTLGLDGTIPLANLKPEITTSIEFGTDLRFFKNRLGLDFTWYKSNTVNQIVSVGVPSSTGFGSRIVNAGDIENKGFEVLLTGTPIETKDFSWDASINFTKNTSEVIDVLSEENVSFVNVGSVTLSGDNGLSFRAEKGMPYGVIYGRKFLRNSDGLVVVDNKGNPLGTDQVLIGDPNPEWLAGISNSFKYKNFRLSFLIDVRKGGIIINNTARTMSRAGTNTLSLEGRDAFYNSPEFLALSTGSARSSLPGSFTGGVSTWVNNNAVVQDGNLPTDANGNQIGGEINTFYGSPRIYQENLFKSGIVEPFVEDASFVKLREVSLSYTLPKKTLDKLPFSNVSFSLIGRNLFILHRNTKDFDPESNVSSGNGQGIEGNALPGTRRYGFNIKLEL</sequence>
<keyword evidence="5 7" id="KW-0472">Membrane</keyword>
<dbReference type="Pfam" id="PF13715">
    <property type="entry name" value="CarbopepD_reg_2"/>
    <property type="match status" value="1"/>
</dbReference>
<dbReference type="Gene3D" id="2.60.40.1120">
    <property type="entry name" value="Carboxypeptidase-like, regulatory domain"/>
    <property type="match status" value="1"/>
</dbReference>
<keyword evidence="10" id="KW-1185">Reference proteome</keyword>
<dbReference type="NCBIfam" id="TIGR04056">
    <property type="entry name" value="OMP_RagA_SusC"/>
    <property type="match status" value="1"/>
</dbReference>
<gene>
    <name evidence="9" type="ORF">N1F79_04510</name>
</gene>
<dbReference type="InterPro" id="IPR036942">
    <property type="entry name" value="Beta-barrel_TonB_sf"/>
</dbReference>
<dbReference type="Proteomes" id="UP001337305">
    <property type="component" value="Unassembled WGS sequence"/>
</dbReference>
<organism evidence="9 10">
    <name type="scientific">Flavivirga spongiicola</name>
    <dbReference type="NCBI Taxonomy" id="421621"/>
    <lineage>
        <taxon>Bacteria</taxon>
        <taxon>Pseudomonadati</taxon>
        <taxon>Bacteroidota</taxon>
        <taxon>Flavobacteriia</taxon>
        <taxon>Flavobacteriales</taxon>
        <taxon>Flavobacteriaceae</taxon>
        <taxon>Flavivirga</taxon>
    </lineage>
</organism>
<accession>A0ABU7XRH6</accession>
<dbReference type="EMBL" id="JAODOP010000004">
    <property type="protein sequence ID" value="MEF3832380.1"/>
    <property type="molecule type" value="Genomic_DNA"/>
</dbReference>
<dbReference type="InterPro" id="IPR023997">
    <property type="entry name" value="TonB-dep_OMP_SusC/RagA_CS"/>
</dbReference>
<evidence type="ECO:0000256" key="4">
    <source>
        <dbReference type="ARBA" id="ARBA00022692"/>
    </source>
</evidence>
<dbReference type="InterPro" id="IPR008969">
    <property type="entry name" value="CarboxyPept-like_regulatory"/>
</dbReference>
<reference evidence="9 10" key="1">
    <citation type="submission" date="2022-09" db="EMBL/GenBank/DDBJ databases">
        <title>Genome sequencing of Flavivirga sp. MEBiC05379.</title>
        <authorList>
            <person name="Oh H.-M."/>
            <person name="Kwon K.K."/>
            <person name="Park M.J."/>
            <person name="Yang S.-H."/>
        </authorList>
    </citation>
    <scope>NUCLEOTIDE SEQUENCE [LARGE SCALE GENOMIC DNA]</scope>
    <source>
        <strain evidence="9 10">MEBiC05379</strain>
    </source>
</reference>
<name>A0ABU7XRH6_9FLAO</name>
<evidence type="ECO:0000313" key="9">
    <source>
        <dbReference type="EMBL" id="MEF3832380.1"/>
    </source>
</evidence>
<dbReference type="Pfam" id="PF07715">
    <property type="entry name" value="Plug"/>
    <property type="match status" value="1"/>
</dbReference>
<comment type="similarity">
    <text evidence="7">Belongs to the TonB-dependent receptor family.</text>
</comment>
<evidence type="ECO:0000256" key="6">
    <source>
        <dbReference type="ARBA" id="ARBA00023237"/>
    </source>
</evidence>
<dbReference type="RefSeq" id="WP_303304761.1">
    <property type="nucleotide sequence ID" value="NZ_JAODOP010000004.1"/>
</dbReference>
<dbReference type="InterPro" id="IPR039426">
    <property type="entry name" value="TonB-dep_rcpt-like"/>
</dbReference>
<evidence type="ECO:0000256" key="5">
    <source>
        <dbReference type="ARBA" id="ARBA00023136"/>
    </source>
</evidence>
<dbReference type="Gene3D" id="2.40.170.20">
    <property type="entry name" value="TonB-dependent receptor, beta-barrel domain"/>
    <property type="match status" value="1"/>
</dbReference>
<comment type="caution">
    <text evidence="9">The sequence shown here is derived from an EMBL/GenBank/DDBJ whole genome shotgun (WGS) entry which is preliminary data.</text>
</comment>
<evidence type="ECO:0000256" key="2">
    <source>
        <dbReference type="ARBA" id="ARBA00022448"/>
    </source>
</evidence>
<dbReference type="InterPro" id="IPR037066">
    <property type="entry name" value="Plug_dom_sf"/>
</dbReference>
<protein>
    <submittedName>
        <fullName evidence="9">SusC/RagA family TonB-linked outer membrane protein</fullName>
    </submittedName>
</protein>
<keyword evidence="3 7" id="KW-1134">Transmembrane beta strand</keyword>
<evidence type="ECO:0000256" key="3">
    <source>
        <dbReference type="ARBA" id="ARBA00022452"/>
    </source>
</evidence>
<dbReference type="PROSITE" id="PS52016">
    <property type="entry name" value="TONB_DEPENDENT_REC_3"/>
    <property type="match status" value="1"/>
</dbReference>
<dbReference type="SUPFAM" id="SSF49464">
    <property type="entry name" value="Carboxypeptidase regulatory domain-like"/>
    <property type="match status" value="1"/>
</dbReference>
<evidence type="ECO:0000256" key="7">
    <source>
        <dbReference type="PROSITE-ProRule" id="PRU01360"/>
    </source>
</evidence>
<dbReference type="NCBIfam" id="TIGR04057">
    <property type="entry name" value="SusC_RagA_signa"/>
    <property type="match status" value="1"/>
</dbReference>
<feature type="domain" description="TonB-dependent receptor plug" evidence="8">
    <location>
        <begin position="212"/>
        <end position="339"/>
    </location>
</feature>
<keyword evidence="6 7" id="KW-0998">Cell outer membrane</keyword>
<dbReference type="InterPro" id="IPR012910">
    <property type="entry name" value="Plug_dom"/>
</dbReference>
<evidence type="ECO:0000259" key="8">
    <source>
        <dbReference type="Pfam" id="PF07715"/>
    </source>
</evidence>
<proteinExistence type="inferred from homology"/>
<evidence type="ECO:0000313" key="10">
    <source>
        <dbReference type="Proteomes" id="UP001337305"/>
    </source>
</evidence>
<dbReference type="Gene3D" id="2.170.130.10">
    <property type="entry name" value="TonB-dependent receptor, plug domain"/>
    <property type="match status" value="1"/>
</dbReference>
<dbReference type="InterPro" id="IPR023996">
    <property type="entry name" value="TonB-dep_OMP_SusC/RagA"/>
</dbReference>